<dbReference type="OrthoDB" id="9811557at2"/>
<dbReference type="EMBL" id="SACT01000003">
    <property type="protein sequence ID" value="RVT51488.1"/>
    <property type="molecule type" value="Genomic_DNA"/>
</dbReference>
<sequence length="362" mass="37507">MADQALESLVERIKSAHASKTPLCLRGGGTKDFYGGALQGEVLDLTPLAGISSHEPSELVVTVRAGTPLADLEAALAAHGQCLPFEPPRFAAGGTVGGMVAAGLAGPARATAGGVRDYVLGATMLNGQGELLSFGGQVMKNVAGYDVSRLLAGSMGVLGVICEVSLKVLPLPPATLTLRFELDQTQALGQVNRWGGQPLPLSASAWWDGMLVLRLSGAAAAVDAAAKQLGGEVVDPVMAASFWNGLRDHTDEFFVGAKKAVDGGATLWRLSVPQVIGPIKLPGEQLLEWGGGQRWLCTPLPAAQVREAAANAGGHAVLFRGKDRAAGVFAPLKPPLDRIHRELKSAFDPAGILNPGRLYPGL</sequence>
<dbReference type="Proteomes" id="UP000288178">
    <property type="component" value="Unassembled WGS sequence"/>
</dbReference>
<protein>
    <submittedName>
        <fullName evidence="4">Glycolate oxidase subunit GlcE</fullName>
    </submittedName>
</protein>
<dbReference type="InterPro" id="IPR016166">
    <property type="entry name" value="FAD-bd_PCMH"/>
</dbReference>
<dbReference type="InterPro" id="IPR016171">
    <property type="entry name" value="Vanillyl_alc_oxidase_C-sub2"/>
</dbReference>
<dbReference type="PANTHER" id="PTHR11748">
    <property type="entry name" value="D-LACTATE DEHYDROGENASE"/>
    <property type="match status" value="1"/>
</dbReference>
<evidence type="ECO:0000313" key="5">
    <source>
        <dbReference type="Proteomes" id="UP000288178"/>
    </source>
</evidence>
<dbReference type="SUPFAM" id="SSF55103">
    <property type="entry name" value="FAD-linked oxidases, C-terminal domain"/>
    <property type="match status" value="1"/>
</dbReference>
<keyword evidence="2" id="KW-0274">FAD</keyword>
<dbReference type="Pfam" id="PF01565">
    <property type="entry name" value="FAD_binding_4"/>
    <property type="match status" value="1"/>
</dbReference>
<dbReference type="SUPFAM" id="SSF56176">
    <property type="entry name" value="FAD-binding/transporter-associated domain-like"/>
    <property type="match status" value="1"/>
</dbReference>
<dbReference type="PANTHER" id="PTHR11748:SF103">
    <property type="entry name" value="GLYCOLATE OXIDASE SUBUNIT GLCE"/>
    <property type="match status" value="1"/>
</dbReference>
<dbReference type="InterPro" id="IPR036318">
    <property type="entry name" value="FAD-bd_PCMH-like_sf"/>
</dbReference>
<dbReference type="PROSITE" id="PS51387">
    <property type="entry name" value="FAD_PCMH"/>
    <property type="match status" value="1"/>
</dbReference>
<evidence type="ECO:0000256" key="1">
    <source>
        <dbReference type="ARBA" id="ARBA00022630"/>
    </source>
</evidence>
<dbReference type="InterPro" id="IPR006094">
    <property type="entry name" value="Oxid_FAD_bind_N"/>
</dbReference>
<name>A0A437JVW9_9BURK</name>
<feature type="domain" description="FAD-binding PCMH-type" evidence="3">
    <location>
        <begin position="1"/>
        <end position="171"/>
    </location>
</feature>
<accession>A0A437JVW9</accession>
<evidence type="ECO:0000256" key="2">
    <source>
        <dbReference type="ARBA" id="ARBA00022827"/>
    </source>
</evidence>
<dbReference type="Gene3D" id="1.10.45.10">
    <property type="entry name" value="Vanillyl-alcohol Oxidase, Chain A, domain 4"/>
    <property type="match status" value="1"/>
</dbReference>
<comment type="caution">
    <text evidence="4">The sequence shown here is derived from an EMBL/GenBank/DDBJ whole genome shotgun (WGS) entry which is preliminary data.</text>
</comment>
<dbReference type="GO" id="GO:0003824">
    <property type="term" value="F:catalytic activity"/>
    <property type="evidence" value="ECO:0007669"/>
    <property type="project" value="InterPro"/>
</dbReference>
<gene>
    <name evidence="4" type="primary">glcE</name>
    <name evidence="4" type="ORF">ENE75_11735</name>
</gene>
<dbReference type="GO" id="GO:0071949">
    <property type="term" value="F:FAD binding"/>
    <property type="evidence" value="ECO:0007669"/>
    <property type="project" value="InterPro"/>
</dbReference>
<keyword evidence="5" id="KW-1185">Reference proteome</keyword>
<organism evidence="4 5">
    <name type="scientific">Rubrivivax albus</name>
    <dbReference type="NCBI Taxonomy" id="2499835"/>
    <lineage>
        <taxon>Bacteria</taxon>
        <taxon>Pseudomonadati</taxon>
        <taxon>Pseudomonadota</taxon>
        <taxon>Betaproteobacteria</taxon>
        <taxon>Burkholderiales</taxon>
        <taxon>Sphaerotilaceae</taxon>
        <taxon>Rubrivivax</taxon>
    </lineage>
</organism>
<keyword evidence="1" id="KW-0285">Flavoprotein</keyword>
<evidence type="ECO:0000313" key="4">
    <source>
        <dbReference type="EMBL" id="RVT51488.1"/>
    </source>
</evidence>
<reference evidence="4 5" key="1">
    <citation type="submission" date="2019-01" db="EMBL/GenBank/DDBJ databases">
        <authorList>
            <person name="Chen W.-M."/>
        </authorList>
    </citation>
    <scope>NUCLEOTIDE SEQUENCE [LARGE SCALE GENOMIC DNA]</scope>
    <source>
        <strain evidence="4 5">ICH-3</strain>
    </source>
</reference>
<dbReference type="InterPro" id="IPR016169">
    <property type="entry name" value="FAD-bd_PCMH_sub2"/>
</dbReference>
<dbReference type="InterPro" id="IPR016164">
    <property type="entry name" value="FAD-linked_Oxase-like_C"/>
</dbReference>
<dbReference type="Gene3D" id="3.30.465.10">
    <property type="match status" value="1"/>
</dbReference>
<proteinExistence type="predicted"/>
<evidence type="ECO:0000259" key="3">
    <source>
        <dbReference type="PROSITE" id="PS51387"/>
    </source>
</evidence>
<dbReference type="NCBIfam" id="NF008439">
    <property type="entry name" value="PRK11282.1"/>
    <property type="match status" value="1"/>
</dbReference>
<dbReference type="AlphaFoldDB" id="A0A437JVW9"/>